<evidence type="ECO:0000313" key="4">
    <source>
        <dbReference type="EMBL" id="CAB4529635.1"/>
    </source>
</evidence>
<dbReference type="EMBL" id="CAFBNS010000014">
    <property type="protein sequence ID" value="CAB4954584.1"/>
    <property type="molecule type" value="Genomic_DNA"/>
</dbReference>
<evidence type="ECO:0000313" key="6">
    <source>
        <dbReference type="EMBL" id="CAB4604714.1"/>
    </source>
</evidence>
<evidence type="ECO:0000256" key="3">
    <source>
        <dbReference type="ARBA" id="ARBA00023235"/>
    </source>
</evidence>
<dbReference type="GO" id="GO:0004165">
    <property type="term" value="F:delta(3)-delta(2)-enoyl-CoA isomerase activity"/>
    <property type="evidence" value="ECO:0007669"/>
    <property type="project" value="UniProtKB-ARBA"/>
</dbReference>
<organism evidence="6">
    <name type="scientific">freshwater metagenome</name>
    <dbReference type="NCBI Taxonomy" id="449393"/>
    <lineage>
        <taxon>unclassified sequences</taxon>
        <taxon>metagenomes</taxon>
        <taxon>ecological metagenomes</taxon>
    </lineage>
</organism>
<dbReference type="AlphaFoldDB" id="A0A6J6H083"/>
<dbReference type="PANTHER" id="PTHR43684">
    <property type="match status" value="1"/>
</dbReference>
<dbReference type="PANTHER" id="PTHR43684:SF1">
    <property type="entry name" value="ENOYL-COA DELTA ISOMERASE 2"/>
    <property type="match status" value="1"/>
</dbReference>
<evidence type="ECO:0000313" key="8">
    <source>
        <dbReference type="EMBL" id="CAB4954584.1"/>
    </source>
</evidence>
<evidence type="ECO:0000256" key="1">
    <source>
        <dbReference type="ARBA" id="ARBA00004275"/>
    </source>
</evidence>
<reference evidence="6" key="1">
    <citation type="submission" date="2020-05" db="EMBL/GenBank/DDBJ databases">
        <authorList>
            <person name="Chiriac C."/>
            <person name="Salcher M."/>
            <person name="Ghai R."/>
            <person name="Kavagutti S V."/>
        </authorList>
    </citation>
    <scope>NUCLEOTIDE SEQUENCE</scope>
</reference>
<dbReference type="EMBL" id="CAEZYL010000001">
    <property type="protein sequence ID" value="CAB4712329.1"/>
    <property type="molecule type" value="Genomic_DNA"/>
</dbReference>
<dbReference type="GO" id="GO:0005777">
    <property type="term" value="C:peroxisome"/>
    <property type="evidence" value="ECO:0007669"/>
    <property type="project" value="UniProtKB-SubCell"/>
</dbReference>
<dbReference type="EMBL" id="CAEZUY010000001">
    <property type="protein sequence ID" value="CAB4604714.1"/>
    <property type="molecule type" value="Genomic_DNA"/>
</dbReference>
<dbReference type="Pfam" id="PF00378">
    <property type="entry name" value="ECH_1"/>
    <property type="match status" value="1"/>
</dbReference>
<dbReference type="InterPro" id="IPR001753">
    <property type="entry name" value="Enoyl-CoA_hydra/iso"/>
</dbReference>
<sequence>MSELSNISLDRQGSTLILTLDRPTKKNAITSAMYQALTAALDSATGDFAIRTVILTGAGDTFTAGNDVMDFLNEPVKDQNAPVFQFLTALHNFPKPLIAAVQGSAIGIGTTALLHCDLAYASFSTTFQMPFVNLGLVPEAGSTLLFPRLVGHAKASEIFLTGRTFGAQEALEMGLINQISDSPLEAALKVAEAIGEQPPTSVINTKALLKSRDHLAVEQVMAVEGELFRIALESDEAQIAFMKFLEKKGK</sequence>
<accession>A0A6J6H083</accession>
<keyword evidence="3" id="KW-0413">Isomerase</keyword>
<name>A0A6J6H083_9ZZZZ</name>
<dbReference type="EMBL" id="CAEZSC010000002">
    <property type="protein sequence ID" value="CAB4529635.1"/>
    <property type="molecule type" value="Genomic_DNA"/>
</dbReference>
<protein>
    <submittedName>
        <fullName evidence="6">Unannotated protein</fullName>
    </submittedName>
</protein>
<dbReference type="InterPro" id="IPR051053">
    <property type="entry name" value="ECH/Chromodomain_protein"/>
</dbReference>
<evidence type="ECO:0000313" key="5">
    <source>
        <dbReference type="EMBL" id="CAB4586780.1"/>
    </source>
</evidence>
<evidence type="ECO:0000313" key="7">
    <source>
        <dbReference type="EMBL" id="CAB4712329.1"/>
    </source>
</evidence>
<dbReference type="CDD" id="cd06558">
    <property type="entry name" value="crotonase-like"/>
    <property type="match status" value="1"/>
</dbReference>
<evidence type="ECO:0000256" key="2">
    <source>
        <dbReference type="ARBA" id="ARBA00023140"/>
    </source>
</evidence>
<dbReference type="EMBL" id="CAEZUD010000013">
    <property type="protein sequence ID" value="CAB4586780.1"/>
    <property type="molecule type" value="Genomic_DNA"/>
</dbReference>
<gene>
    <name evidence="4" type="ORF">UFOPK1380_00066</name>
    <name evidence="5" type="ORF">UFOPK1778_00408</name>
    <name evidence="6" type="ORF">UFOPK1863_00007</name>
    <name evidence="7" type="ORF">UFOPK2689_00007</name>
    <name evidence="8" type="ORF">UFOPK3874_00153</name>
</gene>
<comment type="subcellular location">
    <subcellularLocation>
        <location evidence="1">Peroxisome</location>
    </subcellularLocation>
</comment>
<dbReference type="SUPFAM" id="SSF52096">
    <property type="entry name" value="ClpP/crotonase"/>
    <property type="match status" value="1"/>
</dbReference>
<keyword evidence="2" id="KW-0576">Peroxisome</keyword>
<proteinExistence type="predicted"/>
<dbReference type="Gene3D" id="3.90.226.10">
    <property type="entry name" value="2-enoyl-CoA Hydratase, Chain A, domain 1"/>
    <property type="match status" value="1"/>
</dbReference>
<dbReference type="InterPro" id="IPR029045">
    <property type="entry name" value="ClpP/crotonase-like_dom_sf"/>
</dbReference>